<reference evidence="1 2" key="1">
    <citation type="journal article" date="2011" name="Science">
        <title>The ecoresponsive genome of Daphnia pulex.</title>
        <authorList>
            <person name="Colbourne J.K."/>
            <person name="Pfrender M.E."/>
            <person name="Gilbert D."/>
            <person name="Thomas W.K."/>
            <person name="Tucker A."/>
            <person name="Oakley T.H."/>
            <person name="Tokishita S."/>
            <person name="Aerts A."/>
            <person name="Arnold G.J."/>
            <person name="Basu M.K."/>
            <person name="Bauer D.J."/>
            <person name="Caceres C.E."/>
            <person name="Carmel L."/>
            <person name="Casola C."/>
            <person name="Choi J.H."/>
            <person name="Detter J.C."/>
            <person name="Dong Q."/>
            <person name="Dusheyko S."/>
            <person name="Eads B.D."/>
            <person name="Frohlich T."/>
            <person name="Geiler-Samerotte K.A."/>
            <person name="Gerlach D."/>
            <person name="Hatcher P."/>
            <person name="Jogdeo S."/>
            <person name="Krijgsveld J."/>
            <person name="Kriventseva E.V."/>
            <person name="Kultz D."/>
            <person name="Laforsch C."/>
            <person name="Lindquist E."/>
            <person name="Lopez J."/>
            <person name="Manak J.R."/>
            <person name="Muller J."/>
            <person name="Pangilinan J."/>
            <person name="Patwardhan R.P."/>
            <person name="Pitluck S."/>
            <person name="Pritham E.J."/>
            <person name="Rechtsteiner A."/>
            <person name="Rho M."/>
            <person name="Rogozin I.B."/>
            <person name="Sakarya O."/>
            <person name="Salamov A."/>
            <person name="Schaack S."/>
            <person name="Shapiro H."/>
            <person name="Shiga Y."/>
            <person name="Skalitzky C."/>
            <person name="Smith Z."/>
            <person name="Souvorov A."/>
            <person name="Sung W."/>
            <person name="Tang Z."/>
            <person name="Tsuchiya D."/>
            <person name="Tu H."/>
            <person name="Vos H."/>
            <person name="Wang M."/>
            <person name="Wolf Y.I."/>
            <person name="Yamagata H."/>
            <person name="Yamada T."/>
            <person name="Ye Y."/>
            <person name="Shaw J.R."/>
            <person name="Andrews J."/>
            <person name="Crease T.J."/>
            <person name="Tang H."/>
            <person name="Lucas S.M."/>
            <person name="Robertson H.M."/>
            <person name="Bork P."/>
            <person name="Koonin E.V."/>
            <person name="Zdobnov E.M."/>
            <person name="Grigoriev I.V."/>
            <person name="Lynch M."/>
            <person name="Boore J.L."/>
        </authorList>
    </citation>
    <scope>NUCLEOTIDE SEQUENCE [LARGE SCALE GENOMIC DNA]</scope>
</reference>
<dbReference type="InParanoid" id="E9I590"/>
<dbReference type="AlphaFoldDB" id="E9I590"/>
<dbReference type="KEGG" id="dpx:DAPPUDRAFT_341197"/>
<proteinExistence type="predicted"/>
<feature type="non-terminal residue" evidence="1">
    <location>
        <position position="142"/>
    </location>
</feature>
<keyword evidence="2" id="KW-1185">Reference proteome</keyword>
<evidence type="ECO:0000313" key="2">
    <source>
        <dbReference type="Proteomes" id="UP000000305"/>
    </source>
</evidence>
<gene>
    <name evidence="1" type="ORF">DAPPUDRAFT_341197</name>
</gene>
<organism evidence="1 2">
    <name type="scientific">Daphnia pulex</name>
    <name type="common">Water flea</name>
    <dbReference type="NCBI Taxonomy" id="6669"/>
    <lineage>
        <taxon>Eukaryota</taxon>
        <taxon>Metazoa</taxon>
        <taxon>Ecdysozoa</taxon>
        <taxon>Arthropoda</taxon>
        <taxon>Crustacea</taxon>
        <taxon>Branchiopoda</taxon>
        <taxon>Diplostraca</taxon>
        <taxon>Cladocera</taxon>
        <taxon>Anomopoda</taxon>
        <taxon>Daphniidae</taxon>
        <taxon>Daphnia</taxon>
    </lineage>
</organism>
<dbReference type="Proteomes" id="UP000000305">
    <property type="component" value="Unassembled WGS sequence"/>
</dbReference>
<evidence type="ECO:0000313" key="1">
    <source>
        <dbReference type="EMBL" id="EFX60840.1"/>
    </source>
</evidence>
<dbReference type="EMBL" id="GL735481">
    <property type="protein sequence ID" value="EFX60840.1"/>
    <property type="molecule type" value="Genomic_DNA"/>
</dbReference>
<sequence length="142" mass="15610">MPNSGTIGYQRLSVAVPNQSNIESEVEMPNGGTRNVWFGNQMNQSNTATDGSVALIGKLTLCNKGQPGRTHFEETSVDIKNKIRVSSIKFVQVIYKLLFVTMRLSVAVPNQSNIESEVEMPNGGTRNVWFGNQMNQSNTATD</sequence>
<name>E9I590_DAPPU</name>
<protein>
    <submittedName>
        <fullName evidence="1">Uncharacterized protein</fullName>
    </submittedName>
</protein>
<dbReference type="HOGENOM" id="CLU_1820584_0_0_1"/>
<accession>E9I590</accession>